<dbReference type="EMBL" id="CAUOFW020005836">
    <property type="protein sequence ID" value="CAK9171748.1"/>
    <property type="molecule type" value="Genomic_DNA"/>
</dbReference>
<dbReference type="Proteomes" id="UP001642360">
    <property type="component" value="Unassembled WGS sequence"/>
</dbReference>
<comment type="caution">
    <text evidence="3">The sequence shown here is derived from an EMBL/GenBank/DDBJ whole genome shotgun (WGS) entry which is preliminary data.</text>
</comment>
<evidence type="ECO:0000313" key="3">
    <source>
        <dbReference type="EMBL" id="CAK9171748.1"/>
    </source>
</evidence>
<keyword evidence="1" id="KW-0175">Coiled coil</keyword>
<proteinExistence type="predicted"/>
<sequence length="266" mass="30145">MRNIDDRNRLLLCILNICKDVLGRLPKVVGIDVVEMALWAKENTPTITKQRDLRDWPVAVTVTESDLKVTVERELVSQAEEEDMEALLGTYIMGIGEAEAFSERLKRELQALEAANVHAILESEPLIDEVLQGLEAATNCVEDMDEWLNIFNVKLRHMREDIESIETRNNKLEMQSVNNKSLIEELDKLLESLRIPSEYAACLTGGSFDEARMLQNIEACEWLNSALRGLEVPNLDPSYANMRAVCACLVLVLFLKLHKQIVNILP</sequence>
<dbReference type="Pfam" id="PF09763">
    <property type="entry name" value="Sec3_CC"/>
    <property type="match status" value="1"/>
</dbReference>
<keyword evidence="4" id="KW-1185">Reference proteome</keyword>
<organism evidence="3 4">
    <name type="scientific">Ilex paraguariensis</name>
    <name type="common">yerba mate</name>
    <dbReference type="NCBI Taxonomy" id="185542"/>
    <lineage>
        <taxon>Eukaryota</taxon>
        <taxon>Viridiplantae</taxon>
        <taxon>Streptophyta</taxon>
        <taxon>Embryophyta</taxon>
        <taxon>Tracheophyta</taxon>
        <taxon>Spermatophyta</taxon>
        <taxon>Magnoliopsida</taxon>
        <taxon>eudicotyledons</taxon>
        <taxon>Gunneridae</taxon>
        <taxon>Pentapetalae</taxon>
        <taxon>asterids</taxon>
        <taxon>campanulids</taxon>
        <taxon>Aquifoliales</taxon>
        <taxon>Aquifoliaceae</taxon>
        <taxon>Ilex</taxon>
    </lineage>
</organism>
<name>A0ABC8TW43_9AQUA</name>
<dbReference type="PANTHER" id="PTHR16092">
    <property type="entry name" value="SEC3/SYNTAXIN-RELATED"/>
    <property type="match status" value="1"/>
</dbReference>
<dbReference type="InterPro" id="IPR019160">
    <property type="entry name" value="Sec3_CC"/>
</dbReference>
<protein>
    <recommendedName>
        <fullName evidence="2">Exocyst complex component Sec3 coiled-coil domain-containing protein</fullName>
    </recommendedName>
</protein>
<evidence type="ECO:0000259" key="2">
    <source>
        <dbReference type="Pfam" id="PF09763"/>
    </source>
</evidence>
<evidence type="ECO:0000256" key="1">
    <source>
        <dbReference type="SAM" id="Coils"/>
    </source>
</evidence>
<feature type="domain" description="Exocyst complex component Sec3 coiled-coil" evidence="2">
    <location>
        <begin position="98"/>
        <end position="219"/>
    </location>
</feature>
<reference evidence="3 4" key="1">
    <citation type="submission" date="2024-02" db="EMBL/GenBank/DDBJ databases">
        <authorList>
            <person name="Vignale AGUSTIN F."/>
            <person name="Sosa J E."/>
            <person name="Modenutti C."/>
        </authorList>
    </citation>
    <scope>NUCLEOTIDE SEQUENCE [LARGE SCALE GENOMIC DNA]</scope>
</reference>
<gene>
    <name evidence="3" type="ORF">ILEXP_LOCUS41351</name>
</gene>
<dbReference type="PANTHER" id="PTHR16092:SF14">
    <property type="entry name" value="EXOCYST COMPLEX COMPONENT 1 ISOFORM X1"/>
    <property type="match status" value="1"/>
</dbReference>
<accession>A0ABC8TW43</accession>
<evidence type="ECO:0000313" key="4">
    <source>
        <dbReference type="Proteomes" id="UP001642360"/>
    </source>
</evidence>
<feature type="coiled-coil region" evidence="1">
    <location>
        <begin position="95"/>
        <end position="122"/>
    </location>
</feature>
<dbReference type="AlphaFoldDB" id="A0ABC8TW43"/>